<feature type="region of interest" description="Disordered" evidence="1">
    <location>
        <begin position="1"/>
        <end position="53"/>
    </location>
</feature>
<dbReference type="AlphaFoldDB" id="A0AAV1YYL4"/>
<reference evidence="2 3" key="1">
    <citation type="submission" date="2024-04" db="EMBL/GenBank/DDBJ databases">
        <authorList>
            <person name="Rising A."/>
            <person name="Reimegard J."/>
            <person name="Sonavane S."/>
            <person name="Akerstrom W."/>
            <person name="Nylinder S."/>
            <person name="Hedman E."/>
            <person name="Kallberg Y."/>
        </authorList>
    </citation>
    <scope>NUCLEOTIDE SEQUENCE [LARGE SCALE GENOMIC DNA]</scope>
</reference>
<accession>A0AAV1YYL4</accession>
<evidence type="ECO:0000256" key="1">
    <source>
        <dbReference type="SAM" id="MobiDB-lite"/>
    </source>
</evidence>
<evidence type="ECO:0000313" key="2">
    <source>
        <dbReference type="EMBL" id="CAL1263050.1"/>
    </source>
</evidence>
<dbReference type="Proteomes" id="UP001497382">
    <property type="component" value="Unassembled WGS sequence"/>
</dbReference>
<comment type="caution">
    <text evidence="2">The sequence shown here is derived from an EMBL/GenBank/DDBJ whole genome shotgun (WGS) entry which is preliminary data.</text>
</comment>
<name>A0AAV1YYL4_9ARAC</name>
<gene>
    <name evidence="2" type="ORF">LARSCL_LOCUS1333</name>
</gene>
<sequence length="188" mass="21779">MQIDNPSATNDRNDLENADKYVSPPTNSLSEPMPIDNTPNNKIDDENESSATEDSIHYDPNEVMDETSVEQQPAPIQSERALMRKHLKKFSLRLVDFKTFYDSTLSTQDMYSHDKFPATRQDLWSFSGVKFRVYQLAETETSSITVTVTAFQKFCIRRTSPISFELMDSRHMMDVPSFRLYIHSRYTV</sequence>
<organism evidence="2 3">
    <name type="scientific">Larinioides sclopetarius</name>
    <dbReference type="NCBI Taxonomy" id="280406"/>
    <lineage>
        <taxon>Eukaryota</taxon>
        <taxon>Metazoa</taxon>
        <taxon>Ecdysozoa</taxon>
        <taxon>Arthropoda</taxon>
        <taxon>Chelicerata</taxon>
        <taxon>Arachnida</taxon>
        <taxon>Araneae</taxon>
        <taxon>Araneomorphae</taxon>
        <taxon>Entelegynae</taxon>
        <taxon>Araneoidea</taxon>
        <taxon>Araneidae</taxon>
        <taxon>Larinioides</taxon>
    </lineage>
</organism>
<proteinExistence type="predicted"/>
<evidence type="ECO:0000313" key="3">
    <source>
        <dbReference type="Proteomes" id="UP001497382"/>
    </source>
</evidence>
<feature type="compositionally biased region" description="Polar residues" evidence="1">
    <location>
        <begin position="1"/>
        <end position="10"/>
    </location>
</feature>
<protein>
    <submittedName>
        <fullName evidence="2">Uncharacterized protein</fullName>
    </submittedName>
</protein>
<dbReference type="EMBL" id="CAXIEN010000007">
    <property type="protein sequence ID" value="CAL1263050.1"/>
    <property type="molecule type" value="Genomic_DNA"/>
</dbReference>
<keyword evidence="3" id="KW-1185">Reference proteome</keyword>